<dbReference type="Gramene" id="TraesCS2D03G1337400.1">
    <property type="protein sequence ID" value="TraesCS2D03G1337400.1.CDS1"/>
    <property type="gene ID" value="TraesCS2D03G1337400"/>
</dbReference>
<sequence>MELGRVIRLMKNLNQFHGKLTINNVWVLSKEYAAESELKNKKYLEELSLRMGSSMPGTLEYRIIQNKQVLEVLQPPISVKSLYLEDYGSASLPSWFLPHNLPSLKLLTYVCCVRLGSISSPSTSASVPTERFVDFHSLEELKMDYSSNISTRRLVSPSLKKLDLSNSGIFCSIDCFSLTNFNLTCPYVTSIQLQMWSLPSLRRLSIICCSLAYIEGNTRTFPSLNVLKVSSCRELLTLDGILTQECLPAIEEIDIRHCPKLLSLPIAYFPNLKHLVVDECPSLNWQGGLVLPSSLQKLGLTQCGDISPYVPGCLATGPHITCLTEHWWPRYNIHSRRHLA</sequence>
<dbReference type="Gramene" id="TraesCS2D02G568900.1">
    <property type="protein sequence ID" value="TraesCS2D02G568900.1.cds1"/>
    <property type="gene ID" value="TraesCS2D02G568900"/>
</dbReference>
<dbReference type="Proteomes" id="UP000019116">
    <property type="component" value="Chromosome 2D"/>
</dbReference>
<evidence type="ECO:0000313" key="3">
    <source>
        <dbReference type="Proteomes" id="UP000019116"/>
    </source>
</evidence>
<dbReference type="SUPFAM" id="SSF52058">
    <property type="entry name" value="L domain-like"/>
    <property type="match status" value="1"/>
</dbReference>
<dbReference type="STRING" id="4565.A0A3B6DN73"/>
<organism evidence="2">
    <name type="scientific">Triticum aestivum</name>
    <name type="common">Wheat</name>
    <dbReference type="NCBI Taxonomy" id="4565"/>
    <lineage>
        <taxon>Eukaryota</taxon>
        <taxon>Viridiplantae</taxon>
        <taxon>Streptophyta</taxon>
        <taxon>Embryophyta</taxon>
        <taxon>Tracheophyta</taxon>
        <taxon>Spermatophyta</taxon>
        <taxon>Magnoliopsida</taxon>
        <taxon>Liliopsida</taxon>
        <taxon>Poales</taxon>
        <taxon>Poaceae</taxon>
        <taxon>BOP clade</taxon>
        <taxon>Pooideae</taxon>
        <taxon>Triticodae</taxon>
        <taxon>Triticeae</taxon>
        <taxon>Triticinae</taxon>
        <taxon>Triticum</taxon>
    </lineage>
</organism>
<dbReference type="SMR" id="A0A3B6DN73"/>
<accession>A0A3B6DN73</accession>
<dbReference type="InterPro" id="IPR056789">
    <property type="entry name" value="LRR_R13L1-DRL21"/>
</dbReference>
<dbReference type="PANTHER" id="PTHR47186">
    <property type="entry name" value="LEUCINE-RICH REPEAT-CONTAINING PROTEIN 57"/>
    <property type="match status" value="1"/>
</dbReference>
<dbReference type="Pfam" id="PF25019">
    <property type="entry name" value="LRR_R13L1-DRL21"/>
    <property type="match status" value="1"/>
</dbReference>
<protein>
    <recommendedName>
        <fullName evidence="1">R13L1/DRL21-like LRR repeat region domain-containing protein</fullName>
    </recommendedName>
</protein>
<name>A0A3B6DN73_WHEAT</name>
<reference evidence="2" key="1">
    <citation type="submission" date="2018-08" db="EMBL/GenBank/DDBJ databases">
        <authorList>
            <person name="Rossello M."/>
        </authorList>
    </citation>
    <scope>NUCLEOTIDE SEQUENCE [LARGE SCALE GENOMIC DNA]</scope>
    <source>
        <strain evidence="2">cv. Chinese Spring</strain>
    </source>
</reference>
<evidence type="ECO:0000313" key="2">
    <source>
        <dbReference type="EnsemblPlants" id="TraesCS2D02G568900.1.cds1"/>
    </source>
</evidence>
<dbReference type="Gene3D" id="3.80.10.10">
    <property type="entry name" value="Ribonuclease Inhibitor"/>
    <property type="match status" value="1"/>
</dbReference>
<evidence type="ECO:0000259" key="1">
    <source>
        <dbReference type="Pfam" id="PF25019"/>
    </source>
</evidence>
<feature type="domain" description="R13L1/DRL21-like LRR repeat region" evidence="1">
    <location>
        <begin position="8"/>
        <end position="118"/>
    </location>
</feature>
<dbReference type="PANTHER" id="PTHR47186:SF3">
    <property type="entry name" value="OS09G0267800 PROTEIN"/>
    <property type="match status" value="1"/>
</dbReference>
<dbReference type="AlphaFoldDB" id="A0A3B6DN73"/>
<dbReference type="OrthoDB" id="694279at2759"/>
<dbReference type="EnsemblPlants" id="TraesCS2D02G568900.1">
    <property type="protein sequence ID" value="TraesCS2D02G568900.1.cds1"/>
    <property type="gene ID" value="TraesCS2D02G568900"/>
</dbReference>
<keyword evidence="3" id="KW-1185">Reference proteome</keyword>
<reference evidence="2" key="2">
    <citation type="submission" date="2018-10" db="UniProtKB">
        <authorList>
            <consortium name="EnsemblPlants"/>
        </authorList>
    </citation>
    <scope>IDENTIFICATION</scope>
</reference>
<proteinExistence type="predicted"/>
<dbReference type="InterPro" id="IPR032675">
    <property type="entry name" value="LRR_dom_sf"/>
</dbReference>